<name>A0A815XR23_ADIRI</name>
<proteinExistence type="predicted"/>
<dbReference type="EMBL" id="CAJNOJ010002653">
    <property type="protein sequence ID" value="CAF1560956.1"/>
    <property type="molecule type" value="Genomic_DNA"/>
</dbReference>
<feature type="compositionally biased region" description="Polar residues" evidence="1">
    <location>
        <begin position="8"/>
        <end position="26"/>
    </location>
</feature>
<accession>A0A815XR23</accession>
<reference evidence="2" key="1">
    <citation type="submission" date="2021-02" db="EMBL/GenBank/DDBJ databases">
        <authorList>
            <person name="Nowell W R."/>
        </authorList>
    </citation>
    <scope>NUCLEOTIDE SEQUENCE</scope>
</reference>
<evidence type="ECO:0000313" key="2">
    <source>
        <dbReference type="EMBL" id="CAF1560956.1"/>
    </source>
</evidence>
<dbReference type="AlphaFoldDB" id="A0A815XR23"/>
<protein>
    <submittedName>
        <fullName evidence="2">Uncharacterized protein</fullName>
    </submittedName>
</protein>
<comment type="caution">
    <text evidence="2">The sequence shown here is derived from an EMBL/GenBank/DDBJ whole genome shotgun (WGS) entry which is preliminary data.</text>
</comment>
<sequence>TPPLQSAVGPQSSSARISIQSNGSPTHNRKMSLPARGRRPSMFDPIDPKELQQALYASAA</sequence>
<dbReference type="Proteomes" id="UP000663852">
    <property type="component" value="Unassembled WGS sequence"/>
</dbReference>
<organism evidence="2 3">
    <name type="scientific">Adineta ricciae</name>
    <name type="common">Rotifer</name>
    <dbReference type="NCBI Taxonomy" id="249248"/>
    <lineage>
        <taxon>Eukaryota</taxon>
        <taxon>Metazoa</taxon>
        <taxon>Spiralia</taxon>
        <taxon>Gnathifera</taxon>
        <taxon>Rotifera</taxon>
        <taxon>Eurotatoria</taxon>
        <taxon>Bdelloidea</taxon>
        <taxon>Adinetida</taxon>
        <taxon>Adinetidae</taxon>
        <taxon>Adineta</taxon>
    </lineage>
</organism>
<feature type="non-terminal residue" evidence="2">
    <location>
        <position position="60"/>
    </location>
</feature>
<evidence type="ECO:0000313" key="3">
    <source>
        <dbReference type="Proteomes" id="UP000663852"/>
    </source>
</evidence>
<feature type="region of interest" description="Disordered" evidence="1">
    <location>
        <begin position="1"/>
        <end position="47"/>
    </location>
</feature>
<evidence type="ECO:0000256" key="1">
    <source>
        <dbReference type="SAM" id="MobiDB-lite"/>
    </source>
</evidence>
<feature type="non-terminal residue" evidence="2">
    <location>
        <position position="1"/>
    </location>
</feature>
<gene>
    <name evidence="2" type="ORF">EDS130_LOCUS46577</name>
</gene>